<dbReference type="CDD" id="cd00383">
    <property type="entry name" value="trans_reg_C"/>
    <property type="match status" value="1"/>
</dbReference>
<keyword evidence="4 7" id="KW-0238">DNA-binding</keyword>
<evidence type="ECO:0000256" key="3">
    <source>
        <dbReference type="ARBA" id="ARBA00023015"/>
    </source>
</evidence>
<evidence type="ECO:0000256" key="1">
    <source>
        <dbReference type="ARBA" id="ARBA00022553"/>
    </source>
</evidence>
<evidence type="ECO:0000313" key="10">
    <source>
        <dbReference type="EMBL" id="RTR40598.1"/>
    </source>
</evidence>
<dbReference type="InterPro" id="IPR036388">
    <property type="entry name" value="WH-like_DNA-bd_sf"/>
</dbReference>
<dbReference type="Proteomes" id="UP000267448">
    <property type="component" value="Unassembled WGS sequence"/>
</dbReference>
<dbReference type="GO" id="GO:0000976">
    <property type="term" value="F:transcription cis-regulatory region binding"/>
    <property type="evidence" value="ECO:0007669"/>
    <property type="project" value="TreeGrafter"/>
</dbReference>
<dbReference type="OrthoDB" id="9802426at2"/>
<dbReference type="Gene3D" id="6.10.250.690">
    <property type="match status" value="1"/>
</dbReference>
<evidence type="ECO:0000259" key="9">
    <source>
        <dbReference type="PROSITE" id="PS51755"/>
    </source>
</evidence>
<dbReference type="SMART" id="SM00448">
    <property type="entry name" value="REC"/>
    <property type="match status" value="1"/>
</dbReference>
<dbReference type="GO" id="GO:0032993">
    <property type="term" value="C:protein-DNA complex"/>
    <property type="evidence" value="ECO:0007669"/>
    <property type="project" value="TreeGrafter"/>
</dbReference>
<dbReference type="InterPro" id="IPR011006">
    <property type="entry name" value="CheY-like_superfamily"/>
</dbReference>
<feature type="domain" description="Response regulatory" evidence="8">
    <location>
        <begin position="2"/>
        <end position="116"/>
    </location>
</feature>
<dbReference type="InterPro" id="IPR001789">
    <property type="entry name" value="Sig_transdc_resp-reg_receiver"/>
</dbReference>
<evidence type="ECO:0000256" key="6">
    <source>
        <dbReference type="PROSITE-ProRule" id="PRU00169"/>
    </source>
</evidence>
<dbReference type="InterPro" id="IPR001867">
    <property type="entry name" value="OmpR/PhoB-type_DNA-bd"/>
</dbReference>
<sequence>MLVLLVEDNRLLAKNIIHYLDLNEIECDYAETLAQAEQAIFGRTFDAIILDLNLPDGDGITACKKWKEQRIISPIIMLTARSTLQDRLSGFEVGADDYLVKPFAMAELVARLRVVSQRRPSPKLLSIGELELDFAGHHAHRQGQLLTLSRTGWQILTLLARRSPEIVEREEIERLLWPDSLPDSDSLRSHIHLLRKIVDKPFEQKLIHTIRGVGLCLKADTDEA</sequence>
<dbReference type="GO" id="GO:0005829">
    <property type="term" value="C:cytosol"/>
    <property type="evidence" value="ECO:0007669"/>
    <property type="project" value="TreeGrafter"/>
</dbReference>
<dbReference type="CDD" id="cd17624">
    <property type="entry name" value="REC_OmpR_PmrA-like"/>
    <property type="match status" value="1"/>
</dbReference>
<evidence type="ECO:0000256" key="4">
    <source>
        <dbReference type="ARBA" id="ARBA00023125"/>
    </source>
</evidence>
<keyword evidence="2" id="KW-0902">Two-component regulatory system</keyword>
<evidence type="ECO:0000313" key="11">
    <source>
        <dbReference type="Proteomes" id="UP000267448"/>
    </source>
</evidence>
<feature type="DNA-binding region" description="OmpR/PhoB-type" evidence="7">
    <location>
        <begin position="122"/>
        <end position="219"/>
    </location>
</feature>
<dbReference type="InterPro" id="IPR039420">
    <property type="entry name" value="WalR-like"/>
</dbReference>
<dbReference type="GO" id="GO:0000156">
    <property type="term" value="F:phosphorelay response regulator activity"/>
    <property type="evidence" value="ECO:0007669"/>
    <property type="project" value="TreeGrafter"/>
</dbReference>
<gene>
    <name evidence="10" type="ORF">EKG38_01385</name>
</gene>
<dbReference type="PANTHER" id="PTHR48111:SF22">
    <property type="entry name" value="REGULATOR OF RPOS"/>
    <property type="match status" value="1"/>
</dbReference>
<organism evidence="10 11">
    <name type="scientific">Shewanella canadensis</name>
    <dbReference type="NCBI Taxonomy" id="271096"/>
    <lineage>
        <taxon>Bacteria</taxon>
        <taxon>Pseudomonadati</taxon>
        <taxon>Pseudomonadota</taxon>
        <taxon>Gammaproteobacteria</taxon>
        <taxon>Alteromonadales</taxon>
        <taxon>Shewanellaceae</taxon>
        <taxon>Shewanella</taxon>
    </lineage>
</organism>
<comment type="caution">
    <text evidence="10">The sequence shown here is derived from an EMBL/GenBank/DDBJ whole genome shotgun (WGS) entry which is preliminary data.</text>
</comment>
<name>A0A431WYP6_9GAMM</name>
<dbReference type="SUPFAM" id="SSF46894">
    <property type="entry name" value="C-terminal effector domain of the bipartite response regulators"/>
    <property type="match status" value="1"/>
</dbReference>
<reference evidence="10 11" key="1">
    <citation type="submission" date="2018-12" db="EMBL/GenBank/DDBJ databases">
        <authorList>
            <person name="Yu L."/>
        </authorList>
    </citation>
    <scope>NUCLEOTIDE SEQUENCE [LARGE SCALE GENOMIC DNA]</scope>
    <source>
        <strain evidence="10 11">HAW-EB2</strain>
    </source>
</reference>
<keyword evidence="3" id="KW-0805">Transcription regulation</keyword>
<protein>
    <submittedName>
        <fullName evidence="10">Response regulator transcription factor</fullName>
    </submittedName>
</protein>
<feature type="modified residue" description="4-aspartylphosphate" evidence="6">
    <location>
        <position position="51"/>
    </location>
</feature>
<dbReference type="PANTHER" id="PTHR48111">
    <property type="entry name" value="REGULATOR OF RPOS"/>
    <property type="match status" value="1"/>
</dbReference>
<dbReference type="PROSITE" id="PS51755">
    <property type="entry name" value="OMPR_PHOB"/>
    <property type="match status" value="1"/>
</dbReference>
<evidence type="ECO:0000256" key="2">
    <source>
        <dbReference type="ARBA" id="ARBA00023012"/>
    </source>
</evidence>
<dbReference type="GO" id="GO:0006355">
    <property type="term" value="P:regulation of DNA-templated transcription"/>
    <property type="evidence" value="ECO:0007669"/>
    <property type="project" value="InterPro"/>
</dbReference>
<dbReference type="SMART" id="SM00862">
    <property type="entry name" value="Trans_reg_C"/>
    <property type="match status" value="1"/>
</dbReference>
<dbReference type="RefSeq" id="WP_126517977.1">
    <property type="nucleotide sequence ID" value="NZ_RXNU01000001.1"/>
</dbReference>
<dbReference type="Pfam" id="PF00072">
    <property type="entry name" value="Response_reg"/>
    <property type="match status" value="1"/>
</dbReference>
<keyword evidence="1 6" id="KW-0597">Phosphoprotein</keyword>
<dbReference type="Gene3D" id="1.10.10.10">
    <property type="entry name" value="Winged helix-like DNA-binding domain superfamily/Winged helix DNA-binding domain"/>
    <property type="match status" value="1"/>
</dbReference>
<keyword evidence="11" id="KW-1185">Reference proteome</keyword>
<dbReference type="PROSITE" id="PS50110">
    <property type="entry name" value="RESPONSE_REGULATORY"/>
    <property type="match status" value="1"/>
</dbReference>
<evidence type="ECO:0000256" key="7">
    <source>
        <dbReference type="PROSITE-ProRule" id="PRU01091"/>
    </source>
</evidence>
<feature type="domain" description="OmpR/PhoB-type" evidence="9">
    <location>
        <begin position="122"/>
        <end position="219"/>
    </location>
</feature>
<dbReference type="AlphaFoldDB" id="A0A431WYP6"/>
<dbReference type="InterPro" id="IPR016032">
    <property type="entry name" value="Sig_transdc_resp-reg_C-effctor"/>
</dbReference>
<proteinExistence type="predicted"/>
<evidence type="ECO:0000259" key="8">
    <source>
        <dbReference type="PROSITE" id="PS50110"/>
    </source>
</evidence>
<accession>A0A431WYP6</accession>
<keyword evidence="5" id="KW-0804">Transcription</keyword>
<dbReference type="SUPFAM" id="SSF52172">
    <property type="entry name" value="CheY-like"/>
    <property type="match status" value="1"/>
</dbReference>
<evidence type="ECO:0000256" key="5">
    <source>
        <dbReference type="ARBA" id="ARBA00023163"/>
    </source>
</evidence>
<dbReference type="EMBL" id="RXNU01000001">
    <property type="protein sequence ID" value="RTR40598.1"/>
    <property type="molecule type" value="Genomic_DNA"/>
</dbReference>
<dbReference type="FunFam" id="1.10.10.10:FF:000058">
    <property type="entry name" value="DNA-binding response OmpR family regulator"/>
    <property type="match status" value="1"/>
</dbReference>
<dbReference type="Gene3D" id="3.40.50.2300">
    <property type="match status" value="1"/>
</dbReference>
<dbReference type="Pfam" id="PF00486">
    <property type="entry name" value="Trans_reg_C"/>
    <property type="match status" value="1"/>
</dbReference>